<gene>
    <name evidence="1" type="ORF">DFH08DRAFT_818770</name>
</gene>
<dbReference type="InterPro" id="IPR027417">
    <property type="entry name" value="P-loop_NTPase"/>
</dbReference>
<evidence type="ECO:0000313" key="2">
    <source>
        <dbReference type="Proteomes" id="UP001218218"/>
    </source>
</evidence>
<organism evidence="1 2">
    <name type="scientific">Mycena albidolilacea</name>
    <dbReference type="NCBI Taxonomy" id="1033008"/>
    <lineage>
        <taxon>Eukaryota</taxon>
        <taxon>Fungi</taxon>
        <taxon>Dikarya</taxon>
        <taxon>Basidiomycota</taxon>
        <taxon>Agaricomycotina</taxon>
        <taxon>Agaricomycetes</taxon>
        <taxon>Agaricomycetidae</taxon>
        <taxon>Agaricales</taxon>
        <taxon>Marasmiineae</taxon>
        <taxon>Mycenaceae</taxon>
        <taxon>Mycena</taxon>
    </lineage>
</organism>
<protein>
    <recommendedName>
        <fullName evidence="3">TPR-like protein</fullName>
    </recommendedName>
</protein>
<proteinExistence type="predicted"/>
<name>A0AAD6ZF66_9AGAR</name>
<evidence type="ECO:0008006" key="3">
    <source>
        <dbReference type="Google" id="ProtNLM"/>
    </source>
</evidence>
<dbReference type="EMBL" id="JARIHO010000052">
    <property type="protein sequence ID" value="KAJ7320949.1"/>
    <property type="molecule type" value="Genomic_DNA"/>
</dbReference>
<dbReference type="Gene3D" id="1.25.40.10">
    <property type="entry name" value="Tetratricopeptide repeat domain"/>
    <property type="match status" value="1"/>
</dbReference>
<accession>A0AAD6ZF66</accession>
<reference evidence="1" key="1">
    <citation type="submission" date="2023-03" db="EMBL/GenBank/DDBJ databases">
        <title>Massive genome expansion in bonnet fungi (Mycena s.s.) driven by repeated elements and novel gene families across ecological guilds.</title>
        <authorList>
            <consortium name="Lawrence Berkeley National Laboratory"/>
            <person name="Harder C.B."/>
            <person name="Miyauchi S."/>
            <person name="Viragh M."/>
            <person name="Kuo A."/>
            <person name="Thoen E."/>
            <person name="Andreopoulos B."/>
            <person name="Lu D."/>
            <person name="Skrede I."/>
            <person name="Drula E."/>
            <person name="Henrissat B."/>
            <person name="Morin E."/>
            <person name="Kohler A."/>
            <person name="Barry K."/>
            <person name="LaButti K."/>
            <person name="Morin E."/>
            <person name="Salamov A."/>
            <person name="Lipzen A."/>
            <person name="Mereny Z."/>
            <person name="Hegedus B."/>
            <person name="Baldrian P."/>
            <person name="Stursova M."/>
            <person name="Weitz H."/>
            <person name="Taylor A."/>
            <person name="Grigoriev I.V."/>
            <person name="Nagy L.G."/>
            <person name="Martin F."/>
            <person name="Kauserud H."/>
        </authorList>
    </citation>
    <scope>NUCLEOTIDE SEQUENCE</scope>
    <source>
        <strain evidence="1">CBHHK002</strain>
    </source>
</reference>
<dbReference type="InterPro" id="IPR011990">
    <property type="entry name" value="TPR-like_helical_dom_sf"/>
</dbReference>
<evidence type="ECO:0000313" key="1">
    <source>
        <dbReference type="EMBL" id="KAJ7320949.1"/>
    </source>
</evidence>
<dbReference type="PANTHER" id="PTHR47691:SF3">
    <property type="entry name" value="HTH-TYPE TRANSCRIPTIONAL REGULATOR RV0890C-RELATED"/>
    <property type="match status" value="1"/>
</dbReference>
<keyword evidence="2" id="KW-1185">Reference proteome</keyword>
<dbReference type="Gene3D" id="3.40.50.300">
    <property type="entry name" value="P-loop containing nucleotide triphosphate hydrolases"/>
    <property type="match status" value="1"/>
</dbReference>
<dbReference type="Proteomes" id="UP001218218">
    <property type="component" value="Unassembled WGS sequence"/>
</dbReference>
<sequence>MLPSEPKIFHGQESELSEILHLFSTGTPRIAILGAGDIGKSSLARAPLHHPKITATYEQNRFFTSRNSATTKVDLATLIGAHLGLQPGKDLTWPVLQHFSSSPPSFLILDELEQLWEPAESHSDIEELLLLLMDVDHLALMMAGIVQRRLTKSSLADNMPLAISLLAHLAELEGCAHVLSCWEEEKTSMISDGFDKQSNLDLSISLSLSLSLSSPQITSLPQSQGFLSLLSMLPDDVLNADLLQNQRLARVSGDLYGETQAAHTEAMYWKDLGHYKQSLSLCIKAQDLFNLCSVSGSDATLAILNTRAEIHRAKSEYSEAWNVHTKTLENLFADRDAYWHTGILFNIAQIEVSMGVPKAVIQRNIAVAQSIFTSMGLNSWITDCDTILAALHLREKDLLAAKSMFEKCLKLNLHSESESLCLEGLGNVSQWDARYSMSGWTTVFLAHSLKHKKTLEIRKALQFLGDVFLAQQDEDTAISLFTVALEGFTLMDVHRSRAECMIRLGDNLKRHGDILQAVELWNVARPLFERSFQVEEVKYIDERLACVGSDGLEQHREN</sequence>
<dbReference type="SUPFAM" id="SSF52540">
    <property type="entry name" value="P-loop containing nucleoside triphosphate hydrolases"/>
    <property type="match status" value="1"/>
</dbReference>
<dbReference type="SUPFAM" id="SSF48452">
    <property type="entry name" value="TPR-like"/>
    <property type="match status" value="1"/>
</dbReference>
<dbReference type="PANTHER" id="PTHR47691">
    <property type="entry name" value="REGULATOR-RELATED"/>
    <property type="match status" value="1"/>
</dbReference>
<comment type="caution">
    <text evidence="1">The sequence shown here is derived from an EMBL/GenBank/DDBJ whole genome shotgun (WGS) entry which is preliminary data.</text>
</comment>
<dbReference type="AlphaFoldDB" id="A0AAD6ZF66"/>